<dbReference type="EMBL" id="PDES01000015">
    <property type="protein sequence ID" value="RRQ81583.1"/>
    <property type="molecule type" value="Genomic_DNA"/>
</dbReference>
<proteinExistence type="predicted"/>
<sequence length="134" mass="14989">MDLVEFLRARLDEDERIARATQINNLKAEVSFHGTKSLSWDGDHDTYSTEGMPAPLAEHIAAHDPVRVLAEVEAKRRAVDECAYWNEKLAQEAANPSAHPQPGLGLILDAVNPILPALALPYADHPDYREEWRP</sequence>
<comment type="caution">
    <text evidence="1">The sequence shown here is derived from an EMBL/GenBank/DDBJ whole genome shotgun (WGS) entry which is preliminary data.</text>
</comment>
<dbReference type="RefSeq" id="WP_125214750.1">
    <property type="nucleotide sequence ID" value="NZ_PDES01000015.1"/>
</dbReference>
<gene>
    <name evidence="1" type="ORF">CQW44_30765</name>
</gene>
<dbReference type="Pfam" id="PF19730">
    <property type="entry name" value="DUF6221"/>
    <property type="match status" value="1"/>
</dbReference>
<reference evidence="1 2" key="1">
    <citation type="submission" date="2017-10" db="EMBL/GenBank/DDBJ databases">
        <title>Draft genome of actinobacteria isolated from guarana (Paullinia cupana (Mart.) Ducke.</title>
        <authorList>
            <person name="Siqueira K.A."/>
            <person name="Liotti R.G."/>
            <person name="Mendes T.A."/>
            <person name="Soares M.A."/>
        </authorList>
    </citation>
    <scope>NUCLEOTIDE SEQUENCE [LARGE SCALE GENOMIC DNA]</scope>
    <source>
        <strain evidence="1 2">199</strain>
    </source>
</reference>
<evidence type="ECO:0000313" key="1">
    <source>
        <dbReference type="EMBL" id="RRQ81583.1"/>
    </source>
</evidence>
<evidence type="ECO:0000313" key="2">
    <source>
        <dbReference type="Proteomes" id="UP000276379"/>
    </source>
</evidence>
<accession>A0A426RZ05</accession>
<protein>
    <submittedName>
        <fullName evidence="1">Uncharacterized protein</fullName>
    </submittedName>
</protein>
<keyword evidence="2" id="KW-1185">Reference proteome</keyword>
<organism evidence="1 2">
    <name type="scientific">Streptomyces griseofuscus</name>
    <dbReference type="NCBI Taxonomy" id="146922"/>
    <lineage>
        <taxon>Bacteria</taxon>
        <taxon>Bacillati</taxon>
        <taxon>Actinomycetota</taxon>
        <taxon>Actinomycetes</taxon>
        <taxon>Kitasatosporales</taxon>
        <taxon>Streptomycetaceae</taxon>
        <taxon>Streptomyces</taxon>
    </lineage>
</organism>
<dbReference type="Proteomes" id="UP000276379">
    <property type="component" value="Unassembled WGS sequence"/>
</dbReference>
<name>A0A426RZ05_9ACTN</name>
<dbReference type="AlphaFoldDB" id="A0A426RZ05"/>
<dbReference type="InterPro" id="IPR046193">
    <property type="entry name" value="DUF6221"/>
</dbReference>